<keyword evidence="4" id="KW-0732">Signal</keyword>
<dbReference type="PANTHER" id="PTHR30532:SF1">
    <property type="entry name" value="IRON(3+)-HYDROXAMATE-BINDING PROTEIN FHUD"/>
    <property type="match status" value="1"/>
</dbReference>
<comment type="caution">
    <text evidence="7">The sequence shown here is derived from an EMBL/GenBank/DDBJ whole genome shotgun (WGS) entry which is preliminary data.</text>
</comment>
<dbReference type="InterPro" id="IPR051313">
    <property type="entry name" value="Bact_iron-sidero_bind"/>
</dbReference>
<keyword evidence="8" id="KW-1185">Reference proteome</keyword>
<dbReference type="GO" id="GO:0005886">
    <property type="term" value="C:plasma membrane"/>
    <property type="evidence" value="ECO:0007669"/>
    <property type="project" value="UniProtKB-SubCell"/>
</dbReference>
<dbReference type="STRING" id="1462526.BN990_01534"/>
<reference evidence="7 8" key="1">
    <citation type="submission" date="2014-03" db="EMBL/GenBank/DDBJ databases">
        <authorList>
            <person name="Urmite Genomes U."/>
        </authorList>
    </citation>
    <scope>NUCLEOTIDE SEQUENCE [LARGE SCALE GENOMIC DNA]</scope>
    <source>
        <strain evidence="7 8">Vm-5</strain>
    </source>
</reference>
<evidence type="ECO:0000256" key="2">
    <source>
        <dbReference type="ARBA" id="ARBA00008814"/>
    </source>
</evidence>
<proteinExistence type="inferred from homology"/>
<dbReference type="OrthoDB" id="2417096at2"/>
<gene>
    <name evidence="7" type="primary">yxeB_2</name>
    <name evidence="7" type="ORF">BN990_01534</name>
</gene>
<dbReference type="eggNOG" id="COG0614">
    <property type="taxonomic scope" value="Bacteria"/>
</dbReference>
<evidence type="ECO:0000256" key="1">
    <source>
        <dbReference type="ARBA" id="ARBA00004193"/>
    </source>
</evidence>
<evidence type="ECO:0000256" key="4">
    <source>
        <dbReference type="ARBA" id="ARBA00022729"/>
    </source>
</evidence>
<evidence type="ECO:0000256" key="3">
    <source>
        <dbReference type="ARBA" id="ARBA00022448"/>
    </source>
</evidence>
<dbReference type="EMBL" id="CCDP010000001">
    <property type="protein sequence ID" value="CDQ39247.1"/>
    <property type="molecule type" value="Genomic_DNA"/>
</dbReference>
<dbReference type="InterPro" id="IPR002491">
    <property type="entry name" value="ABC_transptr_periplasmic_BD"/>
</dbReference>
<dbReference type="GO" id="GO:0030288">
    <property type="term" value="C:outer membrane-bounded periplasmic space"/>
    <property type="evidence" value="ECO:0007669"/>
    <property type="project" value="TreeGrafter"/>
</dbReference>
<dbReference type="GO" id="GO:1901678">
    <property type="term" value="P:iron coordination entity transport"/>
    <property type="evidence" value="ECO:0007669"/>
    <property type="project" value="UniProtKB-ARBA"/>
</dbReference>
<dbReference type="CDD" id="cd01138">
    <property type="entry name" value="FeuA"/>
    <property type="match status" value="1"/>
</dbReference>
<dbReference type="PROSITE" id="PS50983">
    <property type="entry name" value="FE_B12_PBP"/>
    <property type="match status" value="1"/>
</dbReference>
<dbReference type="Pfam" id="PF01497">
    <property type="entry name" value="Peripla_BP_2"/>
    <property type="match status" value="1"/>
</dbReference>
<organism evidence="7 8">
    <name type="scientific">Virgibacillus massiliensis</name>
    <dbReference type="NCBI Taxonomy" id="1462526"/>
    <lineage>
        <taxon>Bacteria</taxon>
        <taxon>Bacillati</taxon>
        <taxon>Bacillota</taxon>
        <taxon>Bacilli</taxon>
        <taxon>Bacillales</taxon>
        <taxon>Bacillaceae</taxon>
        <taxon>Virgibacillus</taxon>
    </lineage>
</organism>
<reference evidence="8" key="2">
    <citation type="submission" date="2014-05" db="EMBL/GenBank/DDBJ databases">
        <title>Draft genome sequence of Virgibacillus massiliensis Vm-5.</title>
        <authorList>
            <person name="Khelaifia S."/>
            <person name="Croce O."/>
            <person name="Lagier J.C."/>
            <person name="Raoult D."/>
        </authorList>
    </citation>
    <scope>NUCLEOTIDE SEQUENCE [LARGE SCALE GENOMIC DNA]</scope>
    <source>
        <strain evidence="8">Vm-5</strain>
    </source>
</reference>
<dbReference type="AlphaFoldDB" id="A0A024QAD6"/>
<feature type="region of interest" description="Disordered" evidence="5">
    <location>
        <begin position="27"/>
        <end position="47"/>
    </location>
</feature>
<dbReference type="Proteomes" id="UP000028875">
    <property type="component" value="Unassembled WGS sequence"/>
</dbReference>
<sequence length="321" mass="35943" precursor="true">MKSKTLSNIILLVSFIGVLFLAACGSNESSENNEGNQEEKETSNNTEVTMQSEMGEVTIPANPENIIAPYHEDALLALGVTPVAKWAIGNSIQQYLEEDLKDVPKIEWNLPIEQVLSQEPDLLILENAIQNYEGSYEEYSKIAPTYVMSEETTKDWRKQIEVFGEMLGMQDKADQVLNDYDQKVEDASKELSNTIGDESAAIIWVMGDKFYLFEHNRHSAGVLYNELGIKQPALIEELGDATEEWNPISIEKLSELDADHVFLLAEEGQQGVETLKNSSVWQATKAAKNNHVYQINDPSNWTNKGLIASEKTIDDVLQALE</sequence>
<dbReference type="PANTHER" id="PTHR30532">
    <property type="entry name" value="IRON III DICITRATE-BINDING PERIPLASMIC PROTEIN"/>
    <property type="match status" value="1"/>
</dbReference>
<name>A0A024QAD6_9BACI</name>
<evidence type="ECO:0000313" key="8">
    <source>
        <dbReference type="Proteomes" id="UP000028875"/>
    </source>
</evidence>
<dbReference type="RefSeq" id="WP_021288880.1">
    <property type="nucleotide sequence ID" value="NZ_BNER01000003.1"/>
</dbReference>
<feature type="domain" description="Fe/B12 periplasmic-binding" evidence="6">
    <location>
        <begin position="63"/>
        <end position="321"/>
    </location>
</feature>
<evidence type="ECO:0000256" key="5">
    <source>
        <dbReference type="SAM" id="MobiDB-lite"/>
    </source>
</evidence>
<evidence type="ECO:0000259" key="6">
    <source>
        <dbReference type="PROSITE" id="PS50983"/>
    </source>
</evidence>
<protein>
    <submittedName>
        <fullName evidence="7">Iron(III)-hydroxamate-binding protein YxeB</fullName>
    </submittedName>
</protein>
<dbReference type="Gene3D" id="3.40.50.1980">
    <property type="entry name" value="Nitrogenase molybdenum iron protein domain"/>
    <property type="match status" value="2"/>
</dbReference>
<comment type="subcellular location">
    <subcellularLocation>
        <location evidence="1">Cell membrane</location>
        <topology evidence="1">Lipid-anchor</topology>
    </subcellularLocation>
</comment>
<accession>A0A024QAD6</accession>
<dbReference type="PROSITE" id="PS51257">
    <property type="entry name" value="PROKAR_LIPOPROTEIN"/>
    <property type="match status" value="1"/>
</dbReference>
<keyword evidence="3" id="KW-0813">Transport</keyword>
<dbReference type="SUPFAM" id="SSF53807">
    <property type="entry name" value="Helical backbone' metal receptor"/>
    <property type="match status" value="1"/>
</dbReference>
<comment type="similarity">
    <text evidence="2">Belongs to the bacterial solute-binding protein 8 family.</text>
</comment>
<evidence type="ECO:0000313" key="7">
    <source>
        <dbReference type="EMBL" id="CDQ39247.1"/>
    </source>
</evidence>